<evidence type="ECO:0000313" key="1">
    <source>
        <dbReference type="EMBL" id="AYD87402.1"/>
    </source>
</evidence>
<keyword evidence="2" id="KW-1185">Reference proteome</keyword>
<dbReference type="InterPro" id="IPR036397">
    <property type="entry name" value="RNaseH_sf"/>
</dbReference>
<dbReference type="SUPFAM" id="SSF53098">
    <property type="entry name" value="Ribonuclease H-like"/>
    <property type="match status" value="1"/>
</dbReference>
<dbReference type="InterPro" id="IPR012337">
    <property type="entry name" value="RNaseH-like_sf"/>
</dbReference>
<gene>
    <name evidence="1" type="primary">108</name>
    <name evidence="1" type="ORF">SEA_VALENTINIPUFF_108</name>
</gene>
<organism evidence="1 2">
    <name type="scientific">Microbacterium phage ValentiniPuff</name>
    <dbReference type="NCBI Taxonomy" id="2315705"/>
    <lineage>
        <taxon>Viruses</taxon>
        <taxon>Duplodnaviria</taxon>
        <taxon>Heunggongvirae</taxon>
        <taxon>Uroviricota</taxon>
        <taxon>Caudoviricetes</taxon>
        <taxon>Valentinivirus</taxon>
        <taxon>Valentinivirus valentinipuff</taxon>
    </lineage>
</organism>
<reference evidence="1 2" key="1">
    <citation type="submission" date="2018-08" db="EMBL/GenBank/DDBJ databases">
        <authorList>
            <person name="Preder H."/>
            <person name="Servin-Meza L.A."/>
            <person name="Bonilla J.A."/>
            <person name="Klyczek K."/>
            <person name="Garlena R.A."/>
            <person name="Russell D.A."/>
            <person name="Pope W.H."/>
            <person name="Jacobs-Sera D."/>
            <person name="Hatfull G.F."/>
        </authorList>
    </citation>
    <scope>NUCLEOTIDE SEQUENCE [LARGE SCALE GENOMIC DNA]</scope>
</reference>
<dbReference type="Proteomes" id="UP000281993">
    <property type="component" value="Segment"/>
</dbReference>
<name>A0A386KPW7_9CAUD</name>
<dbReference type="EMBL" id="MH825712">
    <property type="protein sequence ID" value="AYD87402.1"/>
    <property type="molecule type" value="Genomic_DNA"/>
</dbReference>
<protein>
    <submittedName>
        <fullName evidence="1">RuvC-like resolvase</fullName>
    </submittedName>
</protein>
<dbReference type="Gene3D" id="3.30.420.10">
    <property type="entry name" value="Ribonuclease H-like superfamily/Ribonuclease H"/>
    <property type="match status" value="1"/>
</dbReference>
<sequence>MILVGLDVSLNGTGVARVDTDTGRSFTKTLDPKGLRSHARMEFVRTEVANVLRGADYAIVEALAFSAPSAVRDEIDGLHWQIRHLCWQRKVPYALVSPTALKSYVTGDGQAGKLEMVKAMRRAFPQMALSDRDDEADALGLVTMGARFKGLVLDAHVLRFPHALEKVQWADQDGEPRIIKKPRKSRSPLAR</sequence>
<dbReference type="GO" id="GO:0003676">
    <property type="term" value="F:nucleic acid binding"/>
    <property type="evidence" value="ECO:0007669"/>
    <property type="project" value="InterPro"/>
</dbReference>
<accession>A0A386KPW7</accession>
<evidence type="ECO:0000313" key="2">
    <source>
        <dbReference type="Proteomes" id="UP000281993"/>
    </source>
</evidence>
<proteinExistence type="predicted"/>